<dbReference type="SUPFAM" id="SSF48695">
    <property type="entry name" value="Multiheme cytochromes"/>
    <property type="match status" value="1"/>
</dbReference>
<evidence type="ECO:0000256" key="2">
    <source>
        <dbReference type="SAM" id="SignalP"/>
    </source>
</evidence>
<dbReference type="EMBL" id="CP121694">
    <property type="protein sequence ID" value="WRO23257.1"/>
    <property type="molecule type" value="Genomic_DNA"/>
</dbReference>
<feature type="region of interest" description="Disordered" evidence="1">
    <location>
        <begin position="27"/>
        <end position="49"/>
    </location>
</feature>
<dbReference type="RefSeq" id="WP_366922640.1">
    <property type="nucleotide sequence ID" value="NZ_CP121694.1"/>
</dbReference>
<dbReference type="Pfam" id="PF13435">
    <property type="entry name" value="Cytochrome_C554"/>
    <property type="match status" value="1"/>
</dbReference>
<dbReference type="Gene3D" id="1.10.1130.10">
    <property type="entry name" value="Flavocytochrome C3, Chain A"/>
    <property type="match status" value="1"/>
</dbReference>
<evidence type="ECO:0000256" key="1">
    <source>
        <dbReference type="SAM" id="MobiDB-lite"/>
    </source>
</evidence>
<proteinExistence type="predicted"/>
<protein>
    <submittedName>
        <fullName evidence="4">Ammonia-forming cytochrome c nitrite reductase subunit c552</fullName>
    </submittedName>
</protein>
<gene>
    <name evidence="4" type="ORF">MFMK1_003113</name>
</gene>
<feature type="compositionally biased region" description="Low complexity" evidence="1">
    <location>
        <begin position="27"/>
        <end position="47"/>
    </location>
</feature>
<reference evidence="4 5" key="1">
    <citation type="submission" date="2023-04" db="EMBL/GenBank/DDBJ databases">
        <authorList>
            <person name="Hsu D."/>
        </authorList>
    </citation>
    <scope>NUCLEOTIDE SEQUENCE [LARGE SCALE GENOMIC DNA]</scope>
    <source>
        <strain evidence="4 5">MK1</strain>
    </source>
</reference>
<sequence length="347" mass="37528">MKRRGILLLMVLALVVLSGVGCANNTPAPDTNNNNNNQGDVQGNQQQTPKDMNVAQIIYDQWKGSAHATAVEENDPENSPALREGGGCFKCHNGYGFELNPDTLEGIGILKGQSCDTCHTKYGHDLATSGSVEIPLGTIKGGKGALCIACHNGRGKEPDQVKAPHHSVQTDMLLAKSGAEVEGFDYSTHSHAGADNKCLACHMAADDNTIKDHTFKMNKENIANSCGRCHDFDSFNPTARDDFDGDGNKEGYQDEVKGLADMLEKTINEKLGDKKFESSHGKIVFTDAQGNALDAPPSEEVYNAAWNLLFVRYDGSNGVHNPNYSVQLLQQSYKLLTGEDVPNAKMK</sequence>
<keyword evidence="2" id="KW-0732">Signal</keyword>
<accession>A0AAU0USL9</accession>
<dbReference type="PROSITE" id="PS51257">
    <property type="entry name" value="PROKAR_LIPOPROTEIN"/>
    <property type="match status" value="1"/>
</dbReference>
<dbReference type="InterPro" id="IPR023155">
    <property type="entry name" value="Cyt_c-552/4"/>
</dbReference>
<name>A0AAU0USL9_9FIRM</name>
<evidence type="ECO:0000313" key="4">
    <source>
        <dbReference type="EMBL" id="WRO23257.1"/>
    </source>
</evidence>
<dbReference type="GO" id="GO:0042279">
    <property type="term" value="F:nitrite reductase (cytochrome, ammonia-forming) activity"/>
    <property type="evidence" value="ECO:0007669"/>
    <property type="project" value="InterPro"/>
</dbReference>
<dbReference type="KEGG" id="dbc:MFMK1_003113"/>
<keyword evidence="5" id="KW-1185">Reference proteome</keyword>
<dbReference type="Pfam" id="PF02335">
    <property type="entry name" value="Cytochrom_C552"/>
    <property type="match status" value="1"/>
</dbReference>
<dbReference type="InterPro" id="IPR003321">
    <property type="entry name" value="Cyt_c552"/>
</dbReference>
<dbReference type="Proteomes" id="UP001329915">
    <property type="component" value="Chromosome"/>
</dbReference>
<feature type="domain" description="Cytochrome c-552/4" evidence="3">
    <location>
        <begin position="59"/>
        <end position="120"/>
    </location>
</feature>
<feature type="signal peptide" evidence="2">
    <location>
        <begin position="1"/>
        <end position="23"/>
    </location>
</feature>
<evidence type="ECO:0000259" key="3">
    <source>
        <dbReference type="Pfam" id="PF13435"/>
    </source>
</evidence>
<evidence type="ECO:0000313" key="5">
    <source>
        <dbReference type="Proteomes" id="UP001329915"/>
    </source>
</evidence>
<dbReference type="InterPro" id="IPR036280">
    <property type="entry name" value="Multihaem_cyt_sf"/>
</dbReference>
<dbReference type="GO" id="GO:0042597">
    <property type="term" value="C:periplasmic space"/>
    <property type="evidence" value="ECO:0007669"/>
    <property type="project" value="InterPro"/>
</dbReference>
<feature type="chain" id="PRO_5043927891" evidence="2">
    <location>
        <begin position="24"/>
        <end position="347"/>
    </location>
</feature>
<dbReference type="Gene3D" id="3.90.10.10">
    <property type="entry name" value="Cytochrome C3"/>
    <property type="match status" value="1"/>
</dbReference>
<organism evidence="4 5">
    <name type="scientific">Metallumcola ferriviriculae</name>
    <dbReference type="NCBI Taxonomy" id="3039180"/>
    <lineage>
        <taxon>Bacteria</taxon>
        <taxon>Bacillati</taxon>
        <taxon>Bacillota</taxon>
        <taxon>Clostridia</taxon>
        <taxon>Neomoorellales</taxon>
        <taxon>Desulfitibacteraceae</taxon>
        <taxon>Metallumcola</taxon>
    </lineage>
</organism>
<dbReference type="AlphaFoldDB" id="A0AAU0USL9"/>